<dbReference type="Proteomes" id="UP000305778">
    <property type="component" value="Unassembled WGS sequence"/>
</dbReference>
<keyword evidence="1" id="KW-1133">Transmembrane helix</keyword>
<reference evidence="2 3" key="1">
    <citation type="submission" date="2019-04" db="EMBL/GenBank/DDBJ databases">
        <title>Streptomyces oryziradicis sp. nov., a novel actinomycete isolated from rhizosphere soil of rice (Oryza sativa L.).</title>
        <authorList>
            <person name="Li C."/>
        </authorList>
    </citation>
    <scope>NUCLEOTIDE SEQUENCE [LARGE SCALE GENOMIC DNA]</scope>
    <source>
        <strain evidence="2 3">NEAU-C40</strain>
    </source>
</reference>
<organism evidence="2 3">
    <name type="scientific">Actinacidiphila oryziradicis</name>
    <dbReference type="NCBI Taxonomy" id="2571141"/>
    <lineage>
        <taxon>Bacteria</taxon>
        <taxon>Bacillati</taxon>
        <taxon>Actinomycetota</taxon>
        <taxon>Actinomycetes</taxon>
        <taxon>Kitasatosporales</taxon>
        <taxon>Streptomycetaceae</taxon>
        <taxon>Actinacidiphila</taxon>
    </lineage>
</organism>
<keyword evidence="3" id="KW-1185">Reference proteome</keyword>
<gene>
    <name evidence="2" type="ORF">FCI23_15515</name>
</gene>
<sequence length="72" mass="7119">MAGNSHGHTPAAWTGVIIAFIGFTISGAFMVLADPIGFWAGLVVVALGGVVGLAMKAAGLGQAPSKPIRVSS</sequence>
<evidence type="ECO:0000256" key="1">
    <source>
        <dbReference type="SAM" id="Phobius"/>
    </source>
</evidence>
<comment type="caution">
    <text evidence="2">The sequence shown here is derived from an EMBL/GenBank/DDBJ whole genome shotgun (WGS) entry which is preliminary data.</text>
</comment>
<protein>
    <submittedName>
        <fullName evidence="2">Uncharacterized protein</fullName>
    </submittedName>
</protein>
<dbReference type="InterPro" id="IPR046550">
    <property type="entry name" value="DUF6704"/>
</dbReference>
<dbReference type="RefSeq" id="WP_136724472.1">
    <property type="nucleotide sequence ID" value="NZ_JAOPYF010000027.1"/>
</dbReference>
<name>A0A4U0SR03_9ACTN</name>
<dbReference type="Pfam" id="PF20447">
    <property type="entry name" value="DUF6704"/>
    <property type="match status" value="1"/>
</dbReference>
<dbReference type="EMBL" id="SUMC01000012">
    <property type="protein sequence ID" value="TKA10711.1"/>
    <property type="molecule type" value="Genomic_DNA"/>
</dbReference>
<evidence type="ECO:0000313" key="3">
    <source>
        <dbReference type="Proteomes" id="UP000305778"/>
    </source>
</evidence>
<feature type="transmembrane region" description="Helical" evidence="1">
    <location>
        <begin position="38"/>
        <end position="59"/>
    </location>
</feature>
<keyword evidence="1" id="KW-0812">Transmembrane</keyword>
<accession>A0A4U0SR03</accession>
<dbReference type="AlphaFoldDB" id="A0A4U0SR03"/>
<dbReference type="NCBIfam" id="NF041681">
    <property type="entry name" value="HGxxPAAW"/>
    <property type="match status" value="1"/>
</dbReference>
<evidence type="ECO:0000313" key="2">
    <source>
        <dbReference type="EMBL" id="TKA10711.1"/>
    </source>
</evidence>
<proteinExistence type="predicted"/>
<keyword evidence="1" id="KW-0472">Membrane</keyword>
<dbReference type="OrthoDB" id="3872677at2"/>
<feature type="transmembrane region" description="Helical" evidence="1">
    <location>
        <begin position="12"/>
        <end position="32"/>
    </location>
</feature>